<organism evidence="1">
    <name type="scientific">Pseudomonas phage Pyxpy01</name>
    <dbReference type="NCBI Taxonomy" id="3138546"/>
    <lineage>
        <taxon>Viruses</taxon>
    </lineage>
</organism>
<reference evidence="1" key="1">
    <citation type="journal article" date="2024" name="J. Gen. Virol.">
        <title>Novel phages of Pseudomonas syringae unveil numerous potential auxiliary metabolic genes.</title>
        <authorList>
            <person name="Feltin C."/>
            <person name="Garneau J.R."/>
            <person name="Morris C.E."/>
            <person name="Berard A."/>
            <person name="Torres-Barcelo C."/>
        </authorList>
    </citation>
    <scope>NUCLEOTIDE SEQUENCE</scope>
</reference>
<dbReference type="EMBL" id="PP179310">
    <property type="protein sequence ID" value="XAI69433.1"/>
    <property type="molecule type" value="Genomic_DNA"/>
</dbReference>
<keyword evidence="1" id="KW-0449">Lipoprotein</keyword>
<protein>
    <submittedName>
        <fullName evidence="1">Outer-membrane lipoprotein LolB</fullName>
    </submittedName>
</protein>
<accession>A0AAU6VYZ1</accession>
<proteinExistence type="predicted"/>
<gene>
    <name evidence="1" type="primary">lolB</name>
    <name evidence="1" type="ORF">Pyxpy01_00135</name>
</gene>
<sequence length="82" mass="9112">MKMIITAAILALLVGCTPATPEEQASKEKRMSQHYNRYIKDNSYDVCVRGVKHIYLSNGNASQVILLLDKDSKAIPCKEGTQ</sequence>
<name>A0AAU6VYZ1_9VIRU</name>
<evidence type="ECO:0000313" key="1">
    <source>
        <dbReference type="EMBL" id="XAI69433.1"/>
    </source>
</evidence>
<dbReference type="PROSITE" id="PS51257">
    <property type="entry name" value="PROKAR_LIPOPROTEIN"/>
    <property type="match status" value="1"/>
</dbReference>